<reference evidence="2 3" key="1">
    <citation type="submission" date="2021-05" db="EMBL/GenBank/DDBJ databases">
        <title>Comparative genomic studies on the polysaccharide-degrading batcterial strains of the Flammeovirga genus.</title>
        <authorList>
            <person name="Zewei F."/>
            <person name="Zheng Z."/>
            <person name="Yu L."/>
            <person name="Ruyue G."/>
            <person name="Yanhong M."/>
            <person name="Yuanyuan C."/>
            <person name="Jingyan G."/>
            <person name="Wenjun H."/>
        </authorList>
    </citation>
    <scope>NUCLEOTIDE SEQUENCE [LARGE SCALE GENOMIC DNA]</scope>
    <source>
        <strain evidence="2 3">YS10</strain>
    </source>
</reference>
<dbReference type="EMBL" id="CP076128">
    <property type="protein sequence ID" value="QWG07865.1"/>
    <property type="molecule type" value="Genomic_DNA"/>
</dbReference>
<evidence type="ECO:0000313" key="3">
    <source>
        <dbReference type="Proteomes" id="UP000682802"/>
    </source>
</evidence>
<keyword evidence="1" id="KW-0732">Signal</keyword>
<protein>
    <recommendedName>
        <fullName evidence="4">DUF2059 domain-containing protein</fullName>
    </recommendedName>
</protein>
<feature type="chain" id="PRO_5046287062" description="DUF2059 domain-containing protein" evidence="1">
    <location>
        <begin position="23"/>
        <end position="270"/>
    </location>
</feature>
<evidence type="ECO:0000256" key="1">
    <source>
        <dbReference type="SAM" id="SignalP"/>
    </source>
</evidence>
<dbReference type="RefSeq" id="WP_144075248.1">
    <property type="nucleotide sequence ID" value="NZ_CP076128.1"/>
</dbReference>
<evidence type="ECO:0008006" key="4">
    <source>
        <dbReference type="Google" id="ProtNLM"/>
    </source>
</evidence>
<organism evidence="2 3">
    <name type="scientific">Flammeovirga kamogawensis</name>
    <dbReference type="NCBI Taxonomy" id="373891"/>
    <lineage>
        <taxon>Bacteria</taxon>
        <taxon>Pseudomonadati</taxon>
        <taxon>Bacteroidota</taxon>
        <taxon>Cytophagia</taxon>
        <taxon>Cytophagales</taxon>
        <taxon>Flammeovirgaceae</taxon>
        <taxon>Flammeovirga</taxon>
    </lineage>
</organism>
<keyword evidence="3" id="KW-1185">Reference proteome</keyword>
<evidence type="ECO:0000313" key="2">
    <source>
        <dbReference type="EMBL" id="QWG07865.1"/>
    </source>
</evidence>
<dbReference type="Proteomes" id="UP000682802">
    <property type="component" value="Chromosome 1"/>
</dbReference>
<sequence>MLLFYRYTLFTACVLFFSTSYAQTNIDEKVDQYTQLMNLNALTLDIDNIIQAQLDEKTIMMDNSAELTSLKEAIKRSLSSKRAQFYYKEYIKEHLSIDTLTDVINFYSSPEVQEMINFDNKVYTTNQQIEKAKFEKQFDIKTVDDDKLELCVMLYQDLNIGGSMISLMKNSIYGVHVGLNSSEIIELKTSEEEVNSQINMIFDHNFSYLLKNDLLKDLLFTYRNVNNYTLRRHTELWSSDIGTYSIQLSSNALDYAFDKMNKDLENHKNL</sequence>
<feature type="signal peptide" evidence="1">
    <location>
        <begin position="1"/>
        <end position="22"/>
    </location>
</feature>
<name>A0ABX8GY63_9BACT</name>
<accession>A0ABX8GY63</accession>
<proteinExistence type="predicted"/>
<gene>
    <name evidence="2" type="ORF">KM029_02680</name>
</gene>